<keyword evidence="3" id="KW-1185">Reference proteome</keyword>
<feature type="chain" id="PRO_5004650741" description="Ecp2 effector protein domain-containing protein" evidence="1">
    <location>
        <begin position="19"/>
        <end position="160"/>
    </location>
</feature>
<dbReference type="AlphaFoldDB" id="U4KTS3"/>
<dbReference type="OrthoDB" id="5434210at2759"/>
<reference evidence="2 3" key="1">
    <citation type="journal article" date="2013" name="PLoS Genet.">
        <title>The genome and development-dependent transcriptomes of Pyronema confluens: a window into fungal evolution.</title>
        <authorList>
            <person name="Traeger S."/>
            <person name="Altegoer F."/>
            <person name="Freitag M."/>
            <person name="Gabaldon T."/>
            <person name="Kempken F."/>
            <person name="Kumar A."/>
            <person name="Marcet-Houben M."/>
            <person name="Poggeler S."/>
            <person name="Stajich J.E."/>
            <person name="Nowrousian M."/>
        </authorList>
    </citation>
    <scope>NUCLEOTIDE SEQUENCE [LARGE SCALE GENOMIC DNA]</scope>
    <source>
        <strain evidence="3">CBS 100304</strain>
        <tissue evidence="2">Vegetative mycelium</tissue>
    </source>
</reference>
<evidence type="ECO:0008006" key="4">
    <source>
        <dbReference type="Google" id="ProtNLM"/>
    </source>
</evidence>
<evidence type="ECO:0000313" key="2">
    <source>
        <dbReference type="EMBL" id="CCX04328.1"/>
    </source>
</evidence>
<gene>
    <name evidence="2" type="ORF">PCON_01876</name>
</gene>
<sequence length="160" mass="17567">MQFTTLLSVLAMTAMAAASPVSPVPISDHPLLEKRASIGCSMKDLWAAPSGSMDGVIKNLINNNPNGQICTWNINARRDNTHGWVTAECDVNDGQHPAVWYHTWGTAHVCRSRKEIGEMARQIYNSCKQGDIVQGWIQDESRGETWVEIGRTPNGCKASS</sequence>
<protein>
    <recommendedName>
        <fullName evidence="4">Ecp2 effector protein domain-containing protein</fullName>
    </recommendedName>
</protein>
<evidence type="ECO:0000313" key="3">
    <source>
        <dbReference type="Proteomes" id="UP000018144"/>
    </source>
</evidence>
<dbReference type="EMBL" id="HF935199">
    <property type="protein sequence ID" value="CCX04328.1"/>
    <property type="molecule type" value="Genomic_DNA"/>
</dbReference>
<accession>U4KTS3</accession>
<dbReference type="Proteomes" id="UP000018144">
    <property type="component" value="Unassembled WGS sequence"/>
</dbReference>
<feature type="signal peptide" evidence="1">
    <location>
        <begin position="1"/>
        <end position="18"/>
    </location>
</feature>
<proteinExistence type="predicted"/>
<name>U4KTS3_PYROM</name>
<evidence type="ECO:0000256" key="1">
    <source>
        <dbReference type="SAM" id="SignalP"/>
    </source>
</evidence>
<keyword evidence="1" id="KW-0732">Signal</keyword>
<organism evidence="2 3">
    <name type="scientific">Pyronema omphalodes (strain CBS 100304)</name>
    <name type="common">Pyronema confluens</name>
    <dbReference type="NCBI Taxonomy" id="1076935"/>
    <lineage>
        <taxon>Eukaryota</taxon>
        <taxon>Fungi</taxon>
        <taxon>Dikarya</taxon>
        <taxon>Ascomycota</taxon>
        <taxon>Pezizomycotina</taxon>
        <taxon>Pezizomycetes</taxon>
        <taxon>Pezizales</taxon>
        <taxon>Pyronemataceae</taxon>
        <taxon>Pyronema</taxon>
    </lineage>
</organism>